<accession>A0ABD1TPQ3</accession>
<feature type="region of interest" description="Disordered" evidence="1">
    <location>
        <begin position="29"/>
        <end position="89"/>
    </location>
</feature>
<evidence type="ECO:0000313" key="2">
    <source>
        <dbReference type="EMBL" id="KAL2514682.1"/>
    </source>
</evidence>
<keyword evidence="3" id="KW-1185">Reference proteome</keyword>
<gene>
    <name evidence="2" type="ORF">Fot_28653</name>
</gene>
<evidence type="ECO:0000313" key="3">
    <source>
        <dbReference type="Proteomes" id="UP001604277"/>
    </source>
</evidence>
<sequence length="114" mass="12799">MAGGKYLDSRRLSCETQATMYNSRWEEKTVCTGSESPYDTLPINAETRDSSYEGPVELRSSSRKDISGCHNGDKRKCSTYRSKEKEKRRSVDLSYSVDHLVSVGKALAASCQLY</sequence>
<dbReference type="AlphaFoldDB" id="A0ABD1TPQ3"/>
<feature type="compositionally biased region" description="Basic and acidic residues" evidence="1">
    <location>
        <begin position="60"/>
        <end position="89"/>
    </location>
</feature>
<protein>
    <submittedName>
        <fullName evidence="2">Uncharacterized protein</fullName>
    </submittedName>
</protein>
<organism evidence="2 3">
    <name type="scientific">Forsythia ovata</name>
    <dbReference type="NCBI Taxonomy" id="205694"/>
    <lineage>
        <taxon>Eukaryota</taxon>
        <taxon>Viridiplantae</taxon>
        <taxon>Streptophyta</taxon>
        <taxon>Embryophyta</taxon>
        <taxon>Tracheophyta</taxon>
        <taxon>Spermatophyta</taxon>
        <taxon>Magnoliopsida</taxon>
        <taxon>eudicotyledons</taxon>
        <taxon>Gunneridae</taxon>
        <taxon>Pentapetalae</taxon>
        <taxon>asterids</taxon>
        <taxon>lamiids</taxon>
        <taxon>Lamiales</taxon>
        <taxon>Oleaceae</taxon>
        <taxon>Forsythieae</taxon>
        <taxon>Forsythia</taxon>
    </lineage>
</organism>
<evidence type="ECO:0000256" key="1">
    <source>
        <dbReference type="SAM" id="MobiDB-lite"/>
    </source>
</evidence>
<comment type="caution">
    <text evidence="2">The sequence shown here is derived from an EMBL/GenBank/DDBJ whole genome shotgun (WGS) entry which is preliminary data.</text>
</comment>
<dbReference type="EMBL" id="JBFOLJ010000008">
    <property type="protein sequence ID" value="KAL2514682.1"/>
    <property type="molecule type" value="Genomic_DNA"/>
</dbReference>
<proteinExistence type="predicted"/>
<dbReference type="Proteomes" id="UP001604277">
    <property type="component" value="Unassembled WGS sequence"/>
</dbReference>
<name>A0ABD1TPQ3_9LAMI</name>
<reference evidence="3" key="1">
    <citation type="submission" date="2024-07" db="EMBL/GenBank/DDBJ databases">
        <title>Two chromosome-level genome assemblies of Korean endemic species Abeliophyllum distichum and Forsythia ovata (Oleaceae).</title>
        <authorList>
            <person name="Jang H."/>
        </authorList>
    </citation>
    <scope>NUCLEOTIDE SEQUENCE [LARGE SCALE GENOMIC DNA]</scope>
</reference>